<feature type="compositionally biased region" description="Low complexity" evidence="1">
    <location>
        <begin position="36"/>
        <end position="55"/>
    </location>
</feature>
<name>A0ABY8VJX8_9CORY</name>
<sequence>MTIRSRALLATSAAILLTAVGAVACSNSPEEPQGGAAPSSSTSPESSSTESATESSTEKTSEESTEETSEAKLDVEVAPSAAKEMVIPSLNIDASFEGGPCRTTNGAIDPATMDLACTYTADDKPYVLPGSTAEDITVIAGHTGSYTPGVFDNLYDGATFEHKITLGDVMYLRTEASGENWLAYTATDTHEPEKPGLAYNTAIWGDEPMPGRLLTISCIQPADFSQLSVRNAVVGWQFDGVVPASEVHA</sequence>
<evidence type="ECO:0000256" key="2">
    <source>
        <dbReference type="SAM" id="SignalP"/>
    </source>
</evidence>
<dbReference type="Proteomes" id="UP001225598">
    <property type="component" value="Chromosome"/>
</dbReference>
<proteinExistence type="predicted"/>
<dbReference type="InterPro" id="IPR023365">
    <property type="entry name" value="Sortase_dom-sf"/>
</dbReference>
<dbReference type="PROSITE" id="PS51257">
    <property type="entry name" value="PROKAR_LIPOPROTEIN"/>
    <property type="match status" value="1"/>
</dbReference>
<keyword evidence="2" id="KW-0732">Signal</keyword>
<feature type="chain" id="PRO_5045466333" description="Sortase" evidence="2">
    <location>
        <begin position="25"/>
        <end position="249"/>
    </location>
</feature>
<evidence type="ECO:0000313" key="4">
    <source>
        <dbReference type="Proteomes" id="UP001225598"/>
    </source>
</evidence>
<dbReference type="Gene3D" id="2.40.260.10">
    <property type="entry name" value="Sortase"/>
    <property type="match status" value="1"/>
</dbReference>
<evidence type="ECO:0008006" key="5">
    <source>
        <dbReference type="Google" id="ProtNLM"/>
    </source>
</evidence>
<feature type="region of interest" description="Disordered" evidence="1">
    <location>
        <begin position="25"/>
        <end position="77"/>
    </location>
</feature>
<protein>
    <recommendedName>
        <fullName evidence="5">Sortase</fullName>
    </recommendedName>
</protein>
<evidence type="ECO:0000313" key="3">
    <source>
        <dbReference type="EMBL" id="WIM67880.1"/>
    </source>
</evidence>
<accession>A0ABY8VJX8</accession>
<gene>
    <name evidence="3" type="ORF">QP027_00285</name>
</gene>
<reference evidence="3 4" key="1">
    <citation type="submission" date="2023-05" db="EMBL/GenBank/DDBJ databases">
        <title>Corynebacterium suedekumii sp. nov. and Corynebacterium breve sp. nov. isolated from raw cow's milk.</title>
        <authorList>
            <person name="Baer M.K."/>
            <person name="Mehl L."/>
            <person name="Hellmuth R."/>
            <person name="Marke G."/>
            <person name="Lipski A."/>
        </authorList>
    </citation>
    <scope>NUCLEOTIDE SEQUENCE [LARGE SCALE GENOMIC DNA]</scope>
    <source>
        <strain evidence="3 4">R4</strain>
    </source>
</reference>
<organism evidence="3 4">
    <name type="scientific">Corynebacterium breve</name>
    <dbReference type="NCBI Taxonomy" id="3049799"/>
    <lineage>
        <taxon>Bacteria</taxon>
        <taxon>Bacillati</taxon>
        <taxon>Actinomycetota</taxon>
        <taxon>Actinomycetes</taxon>
        <taxon>Mycobacteriales</taxon>
        <taxon>Corynebacteriaceae</taxon>
        <taxon>Corynebacterium</taxon>
    </lineage>
</organism>
<dbReference type="RefSeq" id="WP_284825204.1">
    <property type="nucleotide sequence ID" value="NZ_CP126969.1"/>
</dbReference>
<evidence type="ECO:0000256" key="1">
    <source>
        <dbReference type="SAM" id="MobiDB-lite"/>
    </source>
</evidence>
<keyword evidence="4" id="KW-1185">Reference proteome</keyword>
<feature type="signal peptide" evidence="2">
    <location>
        <begin position="1"/>
        <end position="24"/>
    </location>
</feature>
<dbReference type="EMBL" id="CP126969">
    <property type="protein sequence ID" value="WIM67880.1"/>
    <property type="molecule type" value="Genomic_DNA"/>
</dbReference>